<dbReference type="Proteomes" id="UP001326613">
    <property type="component" value="Chromosome"/>
</dbReference>
<comment type="similarity">
    <text evidence="8">Belongs to the ABC transporter superfamily. Spermidine/putrescine importer (TC 3.A.1.11.1) family.</text>
</comment>
<dbReference type="EC" id="7.6.2.11" evidence="8"/>
<dbReference type="PANTHER" id="PTHR42781">
    <property type="entry name" value="SPERMIDINE/PUTRESCINE IMPORT ATP-BINDING PROTEIN POTA"/>
    <property type="match status" value="1"/>
</dbReference>
<keyword evidence="6 8" id="KW-0472">Membrane</keyword>
<dbReference type="RefSeq" id="WP_323737750.1">
    <property type="nucleotide sequence ID" value="NZ_CP112932.1"/>
</dbReference>
<evidence type="ECO:0000256" key="2">
    <source>
        <dbReference type="ARBA" id="ARBA00022475"/>
    </source>
</evidence>
<dbReference type="EMBL" id="CP112932">
    <property type="protein sequence ID" value="WPY00927.1"/>
    <property type="molecule type" value="Genomic_DNA"/>
</dbReference>
<dbReference type="SUPFAM" id="SSF52540">
    <property type="entry name" value="P-loop containing nucleoside triphosphate hydrolases"/>
    <property type="match status" value="1"/>
</dbReference>
<evidence type="ECO:0000259" key="9">
    <source>
        <dbReference type="PROSITE" id="PS50893"/>
    </source>
</evidence>
<name>A0ABZ0UV22_9RICK</name>
<dbReference type="InterPro" id="IPR027417">
    <property type="entry name" value="P-loop_NTPase"/>
</dbReference>
<accession>A0ABZ0UV22</accession>
<dbReference type="PROSITE" id="PS50893">
    <property type="entry name" value="ABC_TRANSPORTER_2"/>
    <property type="match status" value="1"/>
</dbReference>
<dbReference type="InterPro" id="IPR017871">
    <property type="entry name" value="ABC_transporter-like_CS"/>
</dbReference>
<dbReference type="NCBIfam" id="TIGR01187">
    <property type="entry name" value="potA"/>
    <property type="match status" value="1"/>
</dbReference>
<sequence length="366" mass="40885">MNAQTPVIELINVSKSYYNTSIIKNLTLAIYAGEFISILGPSGSGKTTILRLIAGFENADSGDIIIDGQNVNKVPPNRRKVNTVFQNYALFPHMSVYENIAFGLTMEGKSKDFIQTSVDQVCKIVRLDGLSERRPSQLSGGEQQRVAIARAIIKQPKVLLFDESLSALDYKLRQEMQFELKQIHKKLGITFVFVTHDQEEALSMADRVVVMSKGQIEQIGNPIEVYESPKNLFVAQFVGEINVFDGLVMEVDGDNLKVIIEGIINYTLPNVHNFKTGDNIKILLRPEDLRIETLAETSDTSNKIIGVVESTIYKGATLDSLIILANGKKIKASEFFDEDAENFEYTSRQKVVVSWVANWEVILADD</sequence>
<dbReference type="Gene3D" id="2.40.50.100">
    <property type="match status" value="1"/>
</dbReference>
<comment type="subunit">
    <text evidence="8">The complex is composed of two ATP-binding proteins (PotA), two transmembrane proteins (PotB and PotC) and a solute-binding protein (PotD).</text>
</comment>
<evidence type="ECO:0000256" key="5">
    <source>
        <dbReference type="ARBA" id="ARBA00022967"/>
    </source>
</evidence>
<dbReference type="InterPro" id="IPR013611">
    <property type="entry name" value="Transp-assoc_OB_typ2"/>
</dbReference>
<evidence type="ECO:0000313" key="11">
    <source>
        <dbReference type="Proteomes" id="UP001326613"/>
    </source>
</evidence>
<comment type="catalytic activity">
    <reaction evidence="8">
        <text>ATP + H2O + polyamine-[polyamine-binding protein]Side 1 = ADP + phosphate + polyamineSide 2 + [polyamine-binding protein]Side 1.</text>
        <dbReference type="EC" id="7.6.2.11"/>
    </reaction>
</comment>
<dbReference type="PANTHER" id="PTHR42781:SF4">
    <property type="entry name" value="SPERMIDINE_PUTRESCINE IMPORT ATP-BINDING PROTEIN POTA"/>
    <property type="match status" value="1"/>
</dbReference>
<keyword evidence="4 8" id="KW-0067">ATP-binding</keyword>
<evidence type="ECO:0000256" key="3">
    <source>
        <dbReference type="ARBA" id="ARBA00022741"/>
    </source>
</evidence>
<protein>
    <recommendedName>
        <fullName evidence="8">Spermidine/putrescine import ATP-binding protein PotA</fullName>
        <ecNumber evidence="8">7.6.2.11</ecNumber>
    </recommendedName>
</protein>
<evidence type="ECO:0000256" key="4">
    <source>
        <dbReference type="ARBA" id="ARBA00022840"/>
    </source>
</evidence>
<dbReference type="InterPro" id="IPR005893">
    <property type="entry name" value="PotA-like"/>
</dbReference>
<dbReference type="InterPro" id="IPR003439">
    <property type="entry name" value="ABC_transporter-like_ATP-bd"/>
</dbReference>
<evidence type="ECO:0000313" key="10">
    <source>
        <dbReference type="EMBL" id="WPY00927.1"/>
    </source>
</evidence>
<dbReference type="InterPro" id="IPR008995">
    <property type="entry name" value="Mo/tungstate-bd_C_term_dom"/>
</dbReference>
<keyword evidence="5 8" id="KW-1278">Translocase</keyword>
<dbReference type="InterPro" id="IPR003593">
    <property type="entry name" value="AAA+_ATPase"/>
</dbReference>
<comment type="function">
    <text evidence="7">Part of an ABC transporter complex. Transmembrane domains (TMD) form a pore in the inner membrane and the ATP-binding domain (NBD) is responsible for energy generation.</text>
</comment>
<dbReference type="Pfam" id="PF08402">
    <property type="entry name" value="TOBE_2"/>
    <property type="match status" value="1"/>
</dbReference>
<proteinExistence type="inferred from homology"/>
<gene>
    <name evidence="8" type="primary">potA</name>
    <name evidence="10" type="ORF">Trichorick_00817</name>
</gene>
<evidence type="ECO:0000256" key="8">
    <source>
        <dbReference type="RuleBase" id="RU364083"/>
    </source>
</evidence>
<evidence type="ECO:0000256" key="7">
    <source>
        <dbReference type="ARBA" id="ARBA00024725"/>
    </source>
</evidence>
<feature type="domain" description="ABC transporter" evidence="9">
    <location>
        <begin position="8"/>
        <end position="238"/>
    </location>
</feature>
<keyword evidence="3 8" id="KW-0547">Nucleotide-binding</keyword>
<dbReference type="Gene3D" id="3.40.50.300">
    <property type="entry name" value="P-loop containing nucleotide triphosphate hydrolases"/>
    <property type="match status" value="1"/>
</dbReference>
<evidence type="ECO:0000256" key="1">
    <source>
        <dbReference type="ARBA" id="ARBA00022448"/>
    </source>
</evidence>
<dbReference type="Pfam" id="PF00005">
    <property type="entry name" value="ABC_tran"/>
    <property type="match status" value="1"/>
</dbReference>
<keyword evidence="2 8" id="KW-1003">Cell membrane</keyword>
<dbReference type="NCBIfam" id="NF006987">
    <property type="entry name" value="PRK09452.1"/>
    <property type="match status" value="1"/>
</dbReference>
<keyword evidence="1 8" id="KW-0813">Transport</keyword>
<evidence type="ECO:0000256" key="6">
    <source>
        <dbReference type="ARBA" id="ARBA00023136"/>
    </source>
</evidence>
<organism evidence="10 11">
    <name type="scientific">Candidatus Trichorickettsia mobilis</name>
    <dbReference type="NCBI Taxonomy" id="1346319"/>
    <lineage>
        <taxon>Bacteria</taxon>
        <taxon>Pseudomonadati</taxon>
        <taxon>Pseudomonadota</taxon>
        <taxon>Alphaproteobacteria</taxon>
        <taxon>Rickettsiales</taxon>
        <taxon>Rickettsiaceae</taxon>
        <taxon>Rickettsieae</taxon>
        <taxon>Candidatus Trichorickettsia</taxon>
    </lineage>
</organism>
<dbReference type="SMART" id="SM00382">
    <property type="entry name" value="AAA"/>
    <property type="match status" value="1"/>
</dbReference>
<reference evidence="10 11" key="1">
    <citation type="submission" date="2022-10" db="EMBL/GenBank/DDBJ databases">
        <title>Host association and intracellularity evolved multiple times independently in the Rickettsiales.</title>
        <authorList>
            <person name="Castelli M."/>
            <person name="Nardi T."/>
            <person name="Gammuto L."/>
            <person name="Bellinzona G."/>
            <person name="Sabaneyeva E."/>
            <person name="Potekhin A."/>
            <person name="Serra V."/>
            <person name="Petroni G."/>
            <person name="Sassera D."/>
        </authorList>
    </citation>
    <scope>NUCLEOTIDE SEQUENCE [LARGE SCALE GENOMIC DNA]</scope>
    <source>
        <strain evidence="10 11">Kr 154-4</strain>
    </source>
</reference>
<keyword evidence="11" id="KW-1185">Reference proteome</keyword>
<dbReference type="SUPFAM" id="SSF50331">
    <property type="entry name" value="MOP-like"/>
    <property type="match status" value="1"/>
</dbReference>
<dbReference type="InterPro" id="IPR050093">
    <property type="entry name" value="ABC_SmlMolc_Importer"/>
</dbReference>
<comment type="function">
    <text evidence="8">Part of the ABC transporter complex PotABCD involved in spermidine/putrescine import. Responsible for energy coupling to the transport system.</text>
</comment>
<dbReference type="PROSITE" id="PS00211">
    <property type="entry name" value="ABC_TRANSPORTER_1"/>
    <property type="match status" value="1"/>
</dbReference>